<dbReference type="GO" id="GO:0016301">
    <property type="term" value="F:kinase activity"/>
    <property type="evidence" value="ECO:0007669"/>
    <property type="project" value="UniProtKB-KW"/>
</dbReference>
<evidence type="ECO:0000256" key="2">
    <source>
        <dbReference type="ARBA" id="ARBA00004997"/>
    </source>
</evidence>
<dbReference type="UniPathway" id="UPA00109">
    <property type="reaction ID" value="UER00188"/>
</dbReference>
<feature type="domain" description="Pyruvate kinase C-terminal" evidence="17">
    <location>
        <begin position="366"/>
        <end position="478"/>
    </location>
</feature>
<comment type="cofactor">
    <cofactor evidence="1">
        <name>K(+)</name>
        <dbReference type="ChEBI" id="CHEBI:29103"/>
    </cofactor>
</comment>
<evidence type="ECO:0000256" key="7">
    <source>
        <dbReference type="ARBA" id="ARBA00022723"/>
    </source>
</evidence>
<organism evidence="18 19">
    <name type="scientific">Ferrithrix thermotolerans DSM 19514</name>
    <dbReference type="NCBI Taxonomy" id="1121881"/>
    <lineage>
        <taxon>Bacteria</taxon>
        <taxon>Bacillati</taxon>
        <taxon>Actinomycetota</taxon>
        <taxon>Acidimicrobiia</taxon>
        <taxon>Acidimicrobiales</taxon>
        <taxon>Acidimicrobiaceae</taxon>
        <taxon>Ferrithrix</taxon>
    </lineage>
</organism>
<dbReference type="GO" id="GO:0000287">
    <property type="term" value="F:magnesium ion binding"/>
    <property type="evidence" value="ECO:0007669"/>
    <property type="project" value="UniProtKB-UniRule"/>
</dbReference>
<dbReference type="RefSeq" id="WP_072789317.1">
    <property type="nucleotide sequence ID" value="NZ_FQUL01000010.1"/>
</dbReference>
<evidence type="ECO:0000256" key="15">
    <source>
        <dbReference type="RuleBase" id="RU000504"/>
    </source>
</evidence>
<evidence type="ECO:0000256" key="13">
    <source>
        <dbReference type="ARBA" id="ARBA00023317"/>
    </source>
</evidence>
<dbReference type="Gene3D" id="3.40.1380.20">
    <property type="entry name" value="Pyruvate kinase, C-terminal domain"/>
    <property type="match status" value="1"/>
</dbReference>
<dbReference type="AlphaFoldDB" id="A0A1M4UF24"/>
<comment type="similarity">
    <text evidence="3 15">Belongs to the pyruvate kinase family.</text>
</comment>
<dbReference type="EMBL" id="FQUL01000010">
    <property type="protein sequence ID" value="SHE55369.1"/>
    <property type="molecule type" value="Genomic_DNA"/>
</dbReference>
<dbReference type="EC" id="2.7.1.40" evidence="5 14"/>
<keyword evidence="9 15" id="KW-0418">Kinase</keyword>
<evidence type="ECO:0000256" key="5">
    <source>
        <dbReference type="ARBA" id="ARBA00012142"/>
    </source>
</evidence>
<dbReference type="InterPro" id="IPR015793">
    <property type="entry name" value="Pyrv_Knase_brl"/>
</dbReference>
<dbReference type="Pfam" id="PF02887">
    <property type="entry name" value="PK_C"/>
    <property type="match status" value="1"/>
</dbReference>
<dbReference type="InterPro" id="IPR001697">
    <property type="entry name" value="Pyr_Knase"/>
</dbReference>
<evidence type="ECO:0000313" key="18">
    <source>
        <dbReference type="EMBL" id="SHE55369.1"/>
    </source>
</evidence>
<accession>A0A1M4UF24</accession>
<evidence type="ECO:0000256" key="11">
    <source>
        <dbReference type="ARBA" id="ARBA00022842"/>
    </source>
</evidence>
<evidence type="ECO:0000256" key="9">
    <source>
        <dbReference type="ARBA" id="ARBA00022777"/>
    </source>
</evidence>
<dbReference type="OrthoDB" id="9812123at2"/>
<evidence type="ECO:0000259" key="16">
    <source>
        <dbReference type="Pfam" id="PF00224"/>
    </source>
</evidence>
<keyword evidence="7" id="KW-0479">Metal-binding</keyword>
<dbReference type="PANTHER" id="PTHR11817">
    <property type="entry name" value="PYRUVATE KINASE"/>
    <property type="match status" value="1"/>
</dbReference>
<dbReference type="NCBIfam" id="TIGR01064">
    <property type="entry name" value="pyruv_kin"/>
    <property type="match status" value="1"/>
</dbReference>
<evidence type="ECO:0000256" key="12">
    <source>
        <dbReference type="ARBA" id="ARBA00023152"/>
    </source>
</evidence>
<comment type="subunit">
    <text evidence="4">Homotetramer.</text>
</comment>
<evidence type="ECO:0000256" key="6">
    <source>
        <dbReference type="ARBA" id="ARBA00022679"/>
    </source>
</evidence>
<dbReference type="GO" id="GO:0004743">
    <property type="term" value="F:pyruvate kinase activity"/>
    <property type="evidence" value="ECO:0007669"/>
    <property type="project" value="UniProtKB-UniRule"/>
</dbReference>
<dbReference type="NCBIfam" id="NF004491">
    <property type="entry name" value="PRK05826.1"/>
    <property type="match status" value="1"/>
</dbReference>
<dbReference type="InterPro" id="IPR011037">
    <property type="entry name" value="Pyrv_Knase-like_insert_dom_sf"/>
</dbReference>
<evidence type="ECO:0000256" key="14">
    <source>
        <dbReference type="NCBIfam" id="TIGR01064"/>
    </source>
</evidence>
<dbReference type="PRINTS" id="PR01050">
    <property type="entry name" value="PYRUVTKNASE"/>
</dbReference>
<evidence type="ECO:0000256" key="4">
    <source>
        <dbReference type="ARBA" id="ARBA00011881"/>
    </source>
</evidence>
<keyword evidence="11 15" id="KW-0460">Magnesium</keyword>
<evidence type="ECO:0000256" key="3">
    <source>
        <dbReference type="ARBA" id="ARBA00008663"/>
    </source>
</evidence>
<dbReference type="Pfam" id="PF00224">
    <property type="entry name" value="PK"/>
    <property type="match status" value="1"/>
</dbReference>
<evidence type="ECO:0000259" key="17">
    <source>
        <dbReference type="Pfam" id="PF02887"/>
    </source>
</evidence>
<name>A0A1M4UF24_9ACTN</name>
<dbReference type="NCBIfam" id="NF004978">
    <property type="entry name" value="PRK06354.1"/>
    <property type="match status" value="1"/>
</dbReference>
<dbReference type="GO" id="GO:0005524">
    <property type="term" value="F:ATP binding"/>
    <property type="evidence" value="ECO:0007669"/>
    <property type="project" value="UniProtKB-KW"/>
</dbReference>
<evidence type="ECO:0000313" key="19">
    <source>
        <dbReference type="Proteomes" id="UP000184295"/>
    </source>
</evidence>
<dbReference type="GO" id="GO:0030955">
    <property type="term" value="F:potassium ion binding"/>
    <property type="evidence" value="ECO:0007669"/>
    <property type="project" value="UniProtKB-UniRule"/>
</dbReference>
<gene>
    <name evidence="18" type="ORF">SAMN02745225_00944</name>
</gene>
<reference evidence="19" key="1">
    <citation type="submission" date="2016-11" db="EMBL/GenBank/DDBJ databases">
        <authorList>
            <person name="Varghese N."/>
            <person name="Submissions S."/>
        </authorList>
    </citation>
    <scope>NUCLEOTIDE SEQUENCE [LARGE SCALE GENOMIC DNA]</scope>
    <source>
        <strain evidence="19">DSM 19514</strain>
    </source>
</reference>
<keyword evidence="13 18" id="KW-0670">Pyruvate</keyword>
<dbReference type="InterPro" id="IPR015806">
    <property type="entry name" value="Pyrv_Knase_insert_dom_sf"/>
</dbReference>
<dbReference type="STRING" id="1121881.SAMN02745225_00944"/>
<dbReference type="Gene3D" id="2.40.33.10">
    <property type="entry name" value="PK beta-barrel domain-like"/>
    <property type="match status" value="1"/>
</dbReference>
<keyword evidence="8" id="KW-0547">Nucleotide-binding</keyword>
<dbReference type="SUPFAM" id="SSF50800">
    <property type="entry name" value="PK beta-barrel domain-like"/>
    <property type="match status" value="1"/>
</dbReference>
<dbReference type="SUPFAM" id="SSF52935">
    <property type="entry name" value="PK C-terminal domain-like"/>
    <property type="match status" value="1"/>
</dbReference>
<keyword evidence="6 15" id="KW-0808">Transferase</keyword>
<evidence type="ECO:0000256" key="10">
    <source>
        <dbReference type="ARBA" id="ARBA00022840"/>
    </source>
</evidence>
<dbReference type="InterPro" id="IPR036918">
    <property type="entry name" value="Pyrv_Knase_C_sf"/>
</dbReference>
<dbReference type="SUPFAM" id="SSF51621">
    <property type="entry name" value="Phosphoenolpyruvate/pyruvate domain"/>
    <property type="match status" value="1"/>
</dbReference>
<proteinExistence type="inferred from homology"/>
<protein>
    <recommendedName>
        <fullName evidence="5 14">Pyruvate kinase</fullName>
        <ecNumber evidence="5 14">2.7.1.40</ecNumber>
    </recommendedName>
</protein>
<keyword evidence="12 15" id="KW-0324">Glycolysis</keyword>
<dbReference type="InterPro" id="IPR040442">
    <property type="entry name" value="Pyrv_kinase-like_dom_sf"/>
</dbReference>
<evidence type="ECO:0000256" key="8">
    <source>
        <dbReference type="ARBA" id="ARBA00022741"/>
    </source>
</evidence>
<keyword evidence="19" id="KW-1185">Reference proteome</keyword>
<comment type="pathway">
    <text evidence="2 15">Carbohydrate degradation; glycolysis; pyruvate from D-glyceraldehyde 3-phosphate: step 5/5.</text>
</comment>
<evidence type="ECO:0000256" key="1">
    <source>
        <dbReference type="ARBA" id="ARBA00001958"/>
    </source>
</evidence>
<dbReference type="InterPro" id="IPR015795">
    <property type="entry name" value="Pyrv_Knase_C"/>
</dbReference>
<dbReference type="InterPro" id="IPR015813">
    <property type="entry name" value="Pyrv/PenolPyrv_kinase-like_dom"/>
</dbReference>
<comment type="catalytic activity">
    <reaction evidence="15">
        <text>pyruvate + ATP = phosphoenolpyruvate + ADP + H(+)</text>
        <dbReference type="Rhea" id="RHEA:18157"/>
        <dbReference type="ChEBI" id="CHEBI:15361"/>
        <dbReference type="ChEBI" id="CHEBI:15378"/>
        <dbReference type="ChEBI" id="CHEBI:30616"/>
        <dbReference type="ChEBI" id="CHEBI:58702"/>
        <dbReference type="ChEBI" id="CHEBI:456216"/>
        <dbReference type="EC" id="2.7.1.40"/>
    </reaction>
</comment>
<sequence length="490" mass="52644">MRKTKIVCTIGPSSFAPEIVEEMIRLGMDVARVNFSHGSRAEYRTICANVRKAARRLDKVVGLLADIPGPKLRITDLSAPVLELSEDELIGVVESDSLAHVTPIGHVDAMVSTTTLGVVSQLQVGNRISFADGVVQAEVVEVISGGAVAARVTIAGTLTPRKGVNFPDSHVKIPALTPKDKELIEFACEERFDFIAISFVGSAFDMIEAREVVNRHSEFNKPRLVAKIERPSALKEIREIIMNSDAVMVARGDLGVEIAPEDVPIEQKRIIHLCNEIGKPVITATQMLESMVHAPLPTRAEATDVATAIFDGTDAIMLSAETAAGEFPLESVSYMDRIARRAETELTNVSLTHLERPLPLTHTVADAIALSAQQICSTLPIKAVVAVTESGHSARVISKFRPDVEVLGAAATAEAAGSLTLSFGVTPFVLHSSFRGEEAMLEAVNKTIEMKLAKNGDLVLVVAGIPFGVSGRTNLLKVQVVGEPVFEQDR</sequence>
<dbReference type="Proteomes" id="UP000184295">
    <property type="component" value="Unassembled WGS sequence"/>
</dbReference>
<dbReference type="Gene3D" id="3.20.20.60">
    <property type="entry name" value="Phosphoenolpyruvate-binding domains"/>
    <property type="match status" value="1"/>
</dbReference>
<keyword evidence="10" id="KW-0067">ATP-binding</keyword>
<feature type="domain" description="Pyruvate kinase barrel" evidence="16">
    <location>
        <begin position="1"/>
        <end position="332"/>
    </location>
</feature>